<dbReference type="SMART" id="SM00411">
    <property type="entry name" value="BHL"/>
    <property type="match status" value="1"/>
</dbReference>
<evidence type="ECO:0000256" key="12">
    <source>
        <dbReference type="ARBA" id="ARBA00022555"/>
    </source>
</evidence>
<dbReference type="Gene3D" id="3.40.50.2300">
    <property type="match status" value="1"/>
</dbReference>
<keyword evidence="35" id="KW-1133">Transmembrane helix</keyword>
<keyword evidence="20" id="KW-0694">RNA-binding</keyword>
<feature type="region of interest" description="Disordered" evidence="34">
    <location>
        <begin position="1312"/>
        <end position="1420"/>
    </location>
</feature>
<dbReference type="InterPro" id="IPR036787">
    <property type="entry name" value="T_IF-3_N_sf"/>
</dbReference>
<dbReference type="GO" id="GO:0009893">
    <property type="term" value="P:positive regulation of metabolic process"/>
    <property type="evidence" value="ECO:0007669"/>
    <property type="project" value="UniProtKB-ARBA"/>
</dbReference>
<dbReference type="Pfam" id="PF00072">
    <property type="entry name" value="Response_reg"/>
    <property type="match status" value="1"/>
</dbReference>
<dbReference type="NCBIfam" id="TIGR00418">
    <property type="entry name" value="thrS"/>
    <property type="match status" value="1"/>
</dbReference>
<dbReference type="PRINTS" id="PR00038">
    <property type="entry name" value="HTHLUXR"/>
</dbReference>
<feature type="compositionally biased region" description="Low complexity" evidence="34">
    <location>
        <begin position="1823"/>
        <end position="1842"/>
    </location>
</feature>
<evidence type="ECO:0000256" key="3">
    <source>
        <dbReference type="ARBA" id="ARBA00006598"/>
    </source>
</evidence>
<dbReference type="InterPro" id="IPR003594">
    <property type="entry name" value="HATPase_dom"/>
</dbReference>
<dbReference type="SUPFAM" id="SSF74731">
    <property type="entry name" value="Ribosomal protein L20"/>
    <property type="match status" value="1"/>
</dbReference>
<evidence type="ECO:0000256" key="10">
    <source>
        <dbReference type="ARBA" id="ARBA00022540"/>
    </source>
</evidence>
<dbReference type="InterPro" id="IPR021137">
    <property type="entry name" value="Ribosomal_bL35-like"/>
</dbReference>
<dbReference type="Pfam" id="PF00196">
    <property type="entry name" value="GerE"/>
    <property type="match status" value="1"/>
</dbReference>
<protein>
    <recommendedName>
        <fullName evidence="7">Integration host factor subunit alpha</fullName>
        <ecNumber evidence="6">6.1.1.3</ecNumber>
    </recommendedName>
    <alternativeName>
        <fullName evidence="30">Large ribosomal subunit protein bL20c</fullName>
    </alternativeName>
    <alternativeName>
        <fullName evidence="29">Threonyl-tRNA synthetase</fullName>
    </alternativeName>
</protein>
<dbReference type="PROSITE" id="PS50862">
    <property type="entry name" value="AA_TRNA_LIGASE_II"/>
    <property type="match status" value="1"/>
</dbReference>
<evidence type="ECO:0000256" key="29">
    <source>
        <dbReference type="ARBA" id="ARBA00031900"/>
    </source>
</evidence>
<dbReference type="InterPro" id="IPR005813">
    <property type="entry name" value="Ribosomal_bL20"/>
</dbReference>
<dbReference type="InterPro" id="IPR019814">
    <property type="entry name" value="Translation_initiation_fac_3_N"/>
</dbReference>
<dbReference type="PROSITE" id="PS50043">
    <property type="entry name" value="HTH_LUXR_2"/>
    <property type="match status" value="1"/>
</dbReference>
<feature type="compositionally biased region" description="Basic and acidic residues" evidence="34">
    <location>
        <begin position="2614"/>
        <end position="2638"/>
    </location>
</feature>
<evidence type="ECO:0000256" key="11">
    <source>
        <dbReference type="ARBA" id="ARBA00022553"/>
    </source>
</evidence>
<dbReference type="InterPro" id="IPR049946">
    <property type="entry name" value="RIBOSOMAL_L20_CS"/>
</dbReference>
<feature type="compositionally biased region" description="Low complexity" evidence="34">
    <location>
        <begin position="3331"/>
        <end position="3348"/>
    </location>
</feature>
<dbReference type="PROSITE" id="PS51447">
    <property type="entry name" value="FDX_ACB"/>
    <property type="match status" value="1"/>
</dbReference>
<dbReference type="GO" id="GO:0006355">
    <property type="term" value="P:regulation of DNA-templated transcription"/>
    <property type="evidence" value="ECO:0007669"/>
    <property type="project" value="InterPro"/>
</dbReference>
<feature type="region of interest" description="Disordered" evidence="34">
    <location>
        <begin position="3218"/>
        <end position="3394"/>
    </location>
</feature>
<dbReference type="GO" id="GO:0006417">
    <property type="term" value="P:regulation of translation"/>
    <property type="evidence" value="ECO:0007669"/>
    <property type="project" value="UniProtKB-KW"/>
</dbReference>
<dbReference type="CDD" id="cd00860">
    <property type="entry name" value="ThrRS_anticodon"/>
    <property type="match status" value="1"/>
</dbReference>
<dbReference type="GO" id="GO:0030527">
    <property type="term" value="F:structural constituent of chromatin"/>
    <property type="evidence" value="ECO:0007669"/>
    <property type="project" value="InterPro"/>
</dbReference>
<keyword evidence="24" id="KW-0238">DNA-binding</keyword>
<dbReference type="EC" id="6.1.1.3" evidence="6"/>
<dbReference type="InterPro" id="IPR003661">
    <property type="entry name" value="HisK_dim/P_dom"/>
</dbReference>
<dbReference type="PROSITE" id="PS00045">
    <property type="entry name" value="HISTONE_LIKE"/>
    <property type="match status" value="1"/>
</dbReference>
<evidence type="ECO:0000256" key="20">
    <source>
        <dbReference type="ARBA" id="ARBA00022884"/>
    </source>
</evidence>
<dbReference type="InterPro" id="IPR005684">
    <property type="entry name" value="IHF_alpha"/>
</dbReference>
<dbReference type="InterPro" id="IPR002320">
    <property type="entry name" value="Thr-tRNA-ligase_IIa"/>
</dbReference>
<feature type="region of interest" description="Disordered" evidence="34">
    <location>
        <begin position="1643"/>
        <end position="1709"/>
    </location>
</feature>
<evidence type="ECO:0000256" key="5">
    <source>
        <dbReference type="ARBA" id="ARBA00008226"/>
    </source>
</evidence>
<dbReference type="CDD" id="cd06170">
    <property type="entry name" value="LuxR_C_like"/>
    <property type="match status" value="1"/>
</dbReference>
<evidence type="ECO:0000256" key="34">
    <source>
        <dbReference type="SAM" id="MobiDB-lite"/>
    </source>
</evidence>
<dbReference type="CDD" id="cd00771">
    <property type="entry name" value="ThrRS_core"/>
    <property type="match status" value="1"/>
</dbReference>
<dbReference type="InterPro" id="IPR035566">
    <property type="entry name" value="Ribosomal_protein_bL20_C"/>
</dbReference>
<keyword evidence="35" id="KW-0812">Transmembrane</keyword>
<evidence type="ECO:0000256" key="2">
    <source>
        <dbReference type="ARBA" id="ARBA00005439"/>
    </source>
</evidence>
<dbReference type="InterPro" id="IPR016032">
    <property type="entry name" value="Sig_transdc_resp-reg_C-effctor"/>
</dbReference>
<dbReference type="InterPro" id="IPR004095">
    <property type="entry name" value="TGS"/>
</dbReference>
<feature type="compositionally biased region" description="Basic and acidic residues" evidence="34">
    <location>
        <begin position="1803"/>
        <end position="1822"/>
    </location>
</feature>
<dbReference type="SUPFAM" id="SSF52172">
    <property type="entry name" value="CheY-like"/>
    <property type="match status" value="1"/>
</dbReference>
<feature type="domain" description="Aminoacyl-transfer RNA synthetases class-II family profile" evidence="39">
    <location>
        <begin position="242"/>
        <end position="533"/>
    </location>
</feature>
<name>A0A699GHG8_TANCI</name>
<keyword evidence="21" id="KW-0648">Protein biosynthesis</keyword>
<evidence type="ECO:0000256" key="18">
    <source>
        <dbReference type="ARBA" id="ARBA00022840"/>
    </source>
</evidence>
<feature type="domain" description="Histidine kinase" evidence="37">
    <location>
        <begin position="3542"/>
        <end position="3754"/>
    </location>
</feature>
<dbReference type="Gene3D" id="3.30.110.10">
    <property type="entry name" value="Translation initiation factor 3 (IF-3), C-terminal domain"/>
    <property type="match status" value="1"/>
</dbReference>
<dbReference type="SUPFAM" id="SSF55186">
    <property type="entry name" value="ThrRS/AlaRS common domain"/>
    <property type="match status" value="1"/>
</dbReference>
<dbReference type="InterPro" id="IPR000792">
    <property type="entry name" value="Tscrpt_reg_LuxR_C"/>
</dbReference>
<keyword evidence="17" id="KW-0862">Zinc</keyword>
<feature type="region of interest" description="Disordered" evidence="34">
    <location>
        <begin position="2721"/>
        <end position="2788"/>
    </location>
</feature>
<feature type="compositionally biased region" description="Basic residues" evidence="34">
    <location>
        <begin position="1084"/>
        <end position="1093"/>
    </location>
</feature>
<organism evidence="42">
    <name type="scientific">Tanacetum cinerariifolium</name>
    <name type="common">Dalmatian daisy</name>
    <name type="synonym">Chrysanthemum cinerariifolium</name>
    <dbReference type="NCBI Taxonomy" id="118510"/>
    <lineage>
        <taxon>Eukaryota</taxon>
        <taxon>Viridiplantae</taxon>
        <taxon>Streptophyta</taxon>
        <taxon>Embryophyta</taxon>
        <taxon>Tracheophyta</taxon>
        <taxon>Spermatophyta</taxon>
        <taxon>Magnoliopsida</taxon>
        <taxon>eudicotyledons</taxon>
        <taxon>Gunneridae</taxon>
        <taxon>Pentapetalae</taxon>
        <taxon>asterids</taxon>
        <taxon>campanulids</taxon>
        <taxon>Asterales</taxon>
        <taxon>Asteraceae</taxon>
        <taxon>Asteroideae</taxon>
        <taxon>Anthemideae</taxon>
        <taxon>Anthemidinae</taxon>
        <taxon>Tanacetum</taxon>
    </lineage>
</organism>
<dbReference type="InterPro" id="IPR005121">
    <property type="entry name" value="Fdx_antiC-bd"/>
</dbReference>
<dbReference type="EMBL" id="BKCJ010000003">
    <property type="protein sequence ID" value="GEU28248.1"/>
    <property type="molecule type" value="Genomic_DNA"/>
</dbReference>
<evidence type="ECO:0000256" key="6">
    <source>
        <dbReference type="ARBA" id="ARBA00013163"/>
    </source>
</evidence>
<dbReference type="SMART" id="SM00448">
    <property type="entry name" value="REC"/>
    <property type="match status" value="1"/>
</dbReference>
<dbReference type="GO" id="GO:0046872">
    <property type="term" value="F:metal ion binding"/>
    <property type="evidence" value="ECO:0007669"/>
    <property type="project" value="UniProtKB-KW"/>
</dbReference>
<dbReference type="PANTHER" id="PTHR11451">
    <property type="entry name" value="THREONINE-TRNA LIGASE"/>
    <property type="match status" value="1"/>
</dbReference>
<evidence type="ECO:0000259" key="41">
    <source>
        <dbReference type="PROSITE" id="PS51880"/>
    </source>
</evidence>
<evidence type="ECO:0000256" key="16">
    <source>
        <dbReference type="ARBA" id="ARBA00022741"/>
    </source>
</evidence>
<feature type="modified residue" description="4-aspartylphosphate" evidence="32">
    <location>
        <position position="2349"/>
    </location>
</feature>
<dbReference type="HAMAP" id="MF_00184">
    <property type="entry name" value="Thr_tRNA_synth"/>
    <property type="match status" value="1"/>
</dbReference>
<dbReference type="InterPro" id="IPR036788">
    <property type="entry name" value="T_IF-3_C_sf"/>
</dbReference>
<keyword evidence="9" id="KW-0150">Chloroplast</keyword>
<dbReference type="InterPro" id="IPR036690">
    <property type="entry name" value="Fdx_antiC-bd_sf"/>
</dbReference>
<keyword evidence="15" id="KW-0699">rRNA-binding</keyword>
<dbReference type="InterPro" id="IPR001789">
    <property type="entry name" value="Sig_transdc_resp-reg_receiver"/>
</dbReference>
<evidence type="ECO:0000259" key="40">
    <source>
        <dbReference type="PROSITE" id="PS51447"/>
    </source>
</evidence>
<dbReference type="InterPro" id="IPR033728">
    <property type="entry name" value="ThrRS_core"/>
</dbReference>
<evidence type="ECO:0000259" key="38">
    <source>
        <dbReference type="PROSITE" id="PS50110"/>
    </source>
</evidence>
<dbReference type="Pfam" id="PF02824">
    <property type="entry name" value="TGS"/>
    <property type="match status" value="1"/>
</dbReference>
<evidence type="ECO:0000259" key="39">
    <source>
        <dbReference type="PROSITE" id="PS50862"/>
    </source>
</evidence>
<dbReference type="PANTHER" id="PTHR11451:SF44">
    <property type="entry name" value="THREONINE--TRNA LIGASE, CHLOROPLASTIC_MITOCHONDRIAL 2"/>
    <property type="match status" value="1"/>
</dbReference>
<dbReference type="Gene3D" id="3.30.54.20">
    <property type="match status" value="1"/>
</dbReference>
<evidence type="ECO:0000313" key="42">
    <source>
        <dbReference type="EMBL" id="GEU28248.1"/>
    </source>
</evidence>
<dbReference type="Gene3D" id="1.10.1900.20">
    <property type="entry name" value="Ribosomal protein L20"/>
    <property type="match status" value="1"/>
</dbReference>
<keyword evidence="12" id="KW-0820">tRNA-binding</keyword>
<dbReference type="InterPro" id="IPR005467">
    <property type="entry name" value="His_kinase_dom"/>
</dbReference>
<dbReference type="InterPro" id="IPR011006">
    <property type="entry name" value="CheY-like_superfamily"/>
</dbReference>
<evidence type="ECO:0000259" key="36">
    <source>
        <dbReference type="PROSITE" id="PS50043"/>
    </source>
</evidence>
<keyword evidence="25" id="KW-0030">Aminoacyl-tRNA synthetase</keyword>
<dbReference type="NCBIfam" id="TIGR00001">
    <property type="entry name" value="rpmI_bact"/>
    <property type="match status" value="1"/>
</dbReference>
<dbReference type="NCBIfam" id="TIGR01032">
    <property type="entry name" value="rplT_bact"/>
    <property type="match status" value="1"/>
</dbReference>
<dbReference type="Pfam" id="PF03147">
    <property type="entry name" value="FDX-ACB"/>
    <property type="match status" value="1"/>
</dbReference>
<dbReference type="PROSITE" id="PS00622">
    <property type="entry name" value="HTH_LUXR_1"/>
    <property type="match status" value="1"/>
</dbReference>
<dbReference type="Gene3D" id="4.10.410.60">
    <property type="match status" value="1"/>
</dbReference>
<dbReference type="Gene3D" id="4.10.520.10">
    <property type="entry name" value="IHF-like DNA-binding proteins"/>
    <property type="match status" value="1"/>
</dbReference>
<dbReference type="InterPro" id="IPR001288">
    <property type="entry name" value="Translation_initiation_fac_3"/>
</dbReference>
<comment type="caution">
    <text evidence="42">The sequence shown here is derived from an EMBL/GenBank/DDBJ whole genome shotgun (WGS) entry which is preliminary data.</text>
</comment>
<dbReference type="GO" id="GO:0000049">
    <property type="term" value="F:tRNA binding"/>
    <property type="evidence" value="ECO:0007669"/>
    <property type="project" value="UniProtKB-KW"/>
</dbReference>
<dbReference type="InterPro" id="IPR010992">
    <property type="entry name" value="IHF-like_DNA-bd_dom_sf"/>
</dbReference>
<dbReference type="PRINTS" id="PR01047">
    <property type="entry name" value="TRNASYNTHTHR"/>
</dbReference>
<dbReference type="GO" id="GO:0003735">
    <property type="term" value="F:structural constituent of ribosome"/>
    <property type="evidence" value="ECO:0007669"/>
    <property type="project" value="InterPro"/>
</dbReference>
<dbReference type="InterPro" id="IPR036621">
    <property type="entry name" value="Anticodon-bd_dom_sf"/>
</dbReference>
<feature type="domain" description="Response regulatory" evidence="38">
    <location>
        <begin position="2298"/>
        <end position="2414"/>
    </location>
</feature>
<dbReference type="Gene3D" id="1.10.287.130">
    <property type="match status" value="1"/>
</dbReference>
<feature type="compositionally biased region" description="Basic and acidic residues" evidence="34">
    <location>
        <begin position="1533"/>
        <end position="1543"/>
    </location>
</feature>
<evidence type="ECO:0000256" key="25">
    <source>
        <dbReference type="ARBA" id="ARBA00023146"/>
    </source>
</evidence>
<dbReference type="GO" id="GO:1990904">
    <property type="term" value="C:ribonucleoprotein complex"/>
    <property type="evidence" value="ECO:0007669"/>
    <property type="project" value="UniProtKB-KW"/>
</dbReference>
<dbReference type="PROSITE" id="PS00936">
    <property type="entry name" value="RIBOSOMAL_L35"/>
    <property type="match status" value="1"/>
</dbReference>
<dbReference type="SMART" id="SM00896">
    <property type="entry name" value="FDX-ACB"/>
    <property type="match status" value="1"/>
</dbReference>
<evidence type="ECO:0000256" key="32">
    <source>
        <dbReference type="PROSITE-ProRule" id="PRU00169"/>
    </source>
</evidence>
<feature type="region of interest" description="Disordered" evidence="34">
    <location>
        <begin position="2227"/>
        <end position="2264"/>
    </location>
</feature>
<dbReference type="Pfam" id="PF07973">
    <property type="entry name" value="tRNA_SAD"/>
    <property type="match status" value="1"/>
</dbReference>
<dbReference type="Gene3D" id="3.30.565.10">
    <property type="entry name" value="Histidine kinase-like ATPase, C-terminal domain"/>
    <property type="match status" value="1"/>
</dbReference>
<feature type="transmembrane region" description="Helical" evidence="35">
    <location>
        <begin position="3457"/>
        <end position="3481"/>
    </location>
</feature>
<dbReference type="HAMAP" id="MF_00080">
    <property type="entry name" value="IF_3"/>
    <property type="match status" value="1"/>
</dbReference>
<dbReference type="HAMAP" id="MF_00514">
    <property type="entry name" value="Ribosomal_bL35"/>
    <property type="match status" value="1"/>
</dbReference>
<feature type="compositionally biased region" description="Basic residues" evidence="34">
    <location>
        <begin position="1752"/>
        <end position="1762"/>
    </location>
</feature>
<dbReference type="CDD" id="cd13835">
    <property type="entry name" value="IHF_A"/>
    <property type="match status" value="1"/>
</dbReference>
<feature type="compositionally biased region" description="Basic residues" evidence="34">
    <location>
        <begin position="1843"/>
        <end position="1859"/>
    </location>
</feature>
<feature type="compositionally biased region" description="Low complexity" evidence="34">
    <location>
        <begin position="3282"/>
        <end position="3300"/>
    </location>
</feature>
<evidence type="ECO:0000256" key="27">
    <source>
        <dbReference type="ARBA" id="ARBA00023172"/>
    </source>
</evidence>
<dbReference type="CDD" id="cd07026">
    <property type="entry name" value="Ribosomal_L20"/>
    <property type="match status" value="1"/>
</dbReference>
<evidence type="ECO:0000256" key="17">
    <source>
        <dbReference type="ARBA" id="ARBA00022833"/>
    </source>
</evidence>
<dbReference type="InterPro" id="IPR047246">
    <property type="entry name" value="ThrRS_anticodon"/>
</dbReference>
<dbReference type="GO" id="GO:0005840">
    <property type="term" value="C:ribosome"/>
    <property type="evidence" value="ECO:0007669"/>
    <property type="project" value="UniProtKB-KW"/>
</dbReference>
<dbReference type="SUPFAM" id="SSF52954">
    <property type="entry name" value="Class II aaRS ABD-related"/>
    <property type="match status" value="1"/>
</dbReference>
<reference evidence="42" key="1">
    <citation type="journal article" date="2019" name="Sci. Rep.">
        <title>Draft genome of Tanacetum cinerariifolium, the natural source of mosquito coil.</title>
        <authorList>
            <person name="Yamashiro T."/>
            <person name="Shiraishi A."/>
            <person name="Satake H."/>
            <person name="Nakayama K."/>
        </authorList>
    </citation>
    <scope>NUCLEOTIDE SEQUENCE</scope>
</reference>
<comment type="similarity">
    <text evidence="5">Belongs to the class-II aminoacyl-tRNA synthetase family.</text>
</comment>
<evidence type="ECO:0000256" key="1">
    <source>
        <dbReference type="ARBA" id="ARBA00004474"/>
    </source>
</evidence>
<feature type="compositionally biased region" description="Basic residues" evidence="34">
    <location>
        <begin position="1643"/>
        <end position="1653"/>
    </location>
</feature>
<dbReference type="SMART" id="SM00388">
    <property type="entry name" value="HisKA"/>
    <property type="match status" value="1"/>
</dbReference>
<dbReference type="CDD" id="cd00082">
    <property type="entry name" value="HisKA"/>
    <property type="match status" value="1"/>
</dbReference>
<keyword evidence="11 32" id="KW-0597">Phosphoprotein</keyword>
<dbReference type="FunFam" id="3.30.930.10:FF:000002">
    <property type="entry name" value="Threonine--tRNA ligase"/>
    <property type="match status" value="1"/>
</dbReference>
<dbReference type="NCBIfam" id="TIGR00987">
    <property type="entry name" value="himA"/>
    <property type="match status" value="1"/>
</dbReference>
<dbReference type="Gene3D" id="3.10.20.80">
    <property type="entry name" value="Translation initiation factor 3 (IF-3), N-terminal domain"/>
    <property type="match status" value="1"/>
</dbReference>
<dbReference type="Pfam" id="PF05198">
    <property type="entry name" value="IF3_N"/>
    <property type="match status" value="1"/>
</dbReference>
<evidence type="ECO:0000256" key="28">
    <source>
        <dbReference type="ARBA" id="ARBA00023274"/>
    </source>
</evidence>
<dbReference type="InterPro" id="IPR012676">
    <property type="entry name" value="TGS-like"/>
</dbReference>
<dbReference type="Pfam" id="PF02518">
    <property type="entry name" value="HATPase_c"/>
    <property type="match status" value="1"/>
</dbReference>
<dbReference type="SUPFAM" id="SSF47384">
    <property type="entry name" value="Homodimeric domain of signal transducing histidine kinase"/>
    <property type="match status" value="1"/>
</dbReference>
<dbReference type="SMART" id="SM00387">
    <property type="entry name" value="HATPase_c"/>
    <property type="match status" value="1"/>
</dbReference>
<dbReference type="FunFam" id="1.10.1900.20:FF:000001">
    <property type="entry name" value="50S ribosomal protein L20"/>
    <property type="match status" value="1"/>
</dbReference>
<feature type="compositionally biased region" description="Basic residues" evidence="34">
    <location>
        <begin position="1501"/>
        <end position="1510"/>
    </location>
</feature>
<dbReference type="PROSITE" id="PS50109">
    <property type="entry name" value="HIS_KIN"/>
    <property type="match status" value="1"/>
</dbReference>
<dbReference type="FunFam" id="3.40.50.800:FF:000001">
    <property type="entry name" value="Threonine--tRNA ligase"/>
    <property type="match status" value="1"/>
</dbReference>
<evidence type="ECO:0000256" key="35">
    <source>
        <dbReference type="SAM" id="Phobius"/>
    </source>
</evidence>
<dbReference type="Pfam" id="PF00512">
    <property type="entry name" value="HisKA"/>
    <property type="match status" value="1"/>
</dbReference>
<comment type="similarity">
    <text evidence="2">Belongs to the IF-3 family.</text>
</comment>
<dbReference type="CDD" id="cd17535">
    <property type="entry name" value="REC_NarL-like"/>
    <property type="match status" value="1"/>
</dbReference>
<dbReference type="InterPro" id="IPR037229">
    <property type="entry name" value="Ribosomal_bL35_sf"/>
</dbReference>
<comment type="similarity">
    <text evidence="3">Belongs to the bacterial ribosomal protein bL35 family.</text>
</comment>
<dbReference type="SUPFAM" id="SSF81271">
    <property type="entry name" value="TGS-like"/>
    <property type="match status" value="1"/>
</dbReference>
<dbReference type="SUPFAM" id="SSF54991">
    <property type="entry name" value="Anticodon-binding domain of PheRS"/>
    <property type="match status" value="1"/>
</dbReference>
<dbReference type="GO" id="GO:0006310">
    <property type="term" value="P:DNA recombination"/>
    <property type="evidence" value="ECO:0007669"/>
    <property type="project" value="UniProtKB-KW"/>
</dbReference>
<sequence>MISVRLPDGSAREFEGPVTVAQVASSIATSLGKAALAGKVDGKVVDTSYLIDKNVDLAIVTDKDPEGLDVIRHSTAHLLAYAVKQLFPDAQVTIGPVIDNGFYYDFSYKRPFTPDDLIAIEKKMVELAKKDEPVTRRVLPRDEAVAHFKSLGENYKAEIIASIPADQDVSLYSEGGFEDLCRGPHVPSTGKLKVFKLMKLAGAYWRGDSKNEMLQRVYGTAWAKKEDQEQYLFQLEEAEKRDHRKLGKQLDFFHFQDEAPGLVFWHPKGWTIWQQVEQYMRHKYQVNGYQEVKAPQILDASLWAKTGHWDNYRENMFVTESENRSYALKPMNCPGHVQIFNSNMRSYRDLPLRYGEFGQCHRNEPSGALHGIMRVRGFTQDDGHIFCTHEQIEPEVVSFHTQAMEVYADFHFHNIEVKLALRPDNRIGSDEVWDEAEEALRSGLRACGVTWTELPGEGAFYGPKIEYHLKDSLGRPWQVGTMQVDFFMPERLGAEYVAADNTRQVPVMLHRAIVGSMERFIGILIENYAGALPAWLAPVQVSVLNISDAQADYVQQVTEKLRRAGFRVQLDLRNEKINYKIREHSVQKLPYILVVGDKERDANTVAVRARGNVDLGVIYQILKGITIATDKSHRINGEITAPEMRLSGVDNEALGIVTLAEAFRLAEEANVDLVEIAPTAVPPVCRLMDYGKFKYSEQKKAHEAKLKQKIISVKEVKFRPGTDDGDYNIKLRNLIKFLEEGDKTKITLRFRGREMAHQDIGFRMLERLKADLEPHGQVEQFPKMEGRQMIMVLAPKKKKISMPKMKTKSSAKKRFRVRPGGTVKSGHAFKRHILTKKTTKSKRQLRGVTMPRVKRGVTARARHKKVLNLAKGYRGRRSKVYRVAKQAVMRAGQYAYRDRRNKKRVFRRLWIARINAASREHGVTYSVFMNGLKKAAIELDRKVLADMAVMDKPAFAAIVNVVKAQIAASAGFHGCARRRRRTGKCQSQIPGQDRPDHRIDEGPGQAGPGSTQGARRPDQRCQAADRSSPHGPARRAGRRPDASPFERRGNRRLAARPRTRRRRTAPGDAYLGTRGRNLPLDRFRRGRRPRNRKRLDQFYCPEQPGKPPGPFDAGHFLYRRQRQRGQAAAAAHPHQPDAGALRAQPYAADQGDRTRPYLPRGQRRHPLANVPPGRRPVDRREHQLCRFEGRVPELRQGLLRDRRPAGALPSVVFPVYGTVGRDRHRVRFGSAQGPLARDFRFRPGASERGAQLRSRSGKIHRFRVRLRPRAFDHVALRRERPAVVLRRRSALFEATITRKFDYAILRKLAPHHGRSEDDFGRTGPPADDVRPGSGRGRTGRAAVLQRGGRPGARHGQAPQRRPPQRLPGGRRHRHLAHHRLWRAQCAPGPARRVRQGRRRAAAGRRWQAVRNQGGPAARRRVARHAVLGQGTETVGRGQRPAGIAGRCTGRPELPRLLCAQRPQVHHQADPEQGGLSVGAGRGARSVGADRRAADGPDLPHGARHHRRSAARKNFGAGPVRPFCRPRAPPPERQGSDARLDEAAPRAQRPAFGVGAGGHFQLRDAGTGPPEPCVRPGQDPRQPRYRIAGRHHGWRLHRCLAGHGIDLPGSGILVAERHPGPRPQIQFLDRCGAPLRARRRLCHRRGTHRAHHRAAGGNLRHPGHASGSGGRPDRQRPATHSRHAAHRARAKGDRRAIDRPGHCRHLHPPGAAVHAGRWRVCRDCAQLPLRHRNRGRPDRGSRARVRLREHSGRRARGGQHHGHRAGEHPLAVRGAPPAGPPGLPGSGQHELCGSGMGAGLRRQHQPDHAAEPDCQPDERDALDPGRQPGGQHPLQPQPQNQPRARVRDRRRVPPRRQRRRWPADRGRLPPAQARGSDRLRRRGRRAVGPGQPRGRLLRPQGRPRAPVRTSDAALRESATPGAASRPLGQRAVGRQSNRLHRRKYTEISKFPGATRDLAVVVKQDVPSQLVRDAFQAAVQASPHGKLVQAIVLFDEYRGKGLETDEKSLAFRFSLQDTQNTLQDDVVEAIMAAAGDAATQKLVQAFLNVIRASGRRLGRMRFLIRQGRKINNHDVDSAVLQSALAADLHRAMQVAKVRQDAEKDLPTLTKAELAELLFEQVGLNKREAKDMVETFFDEIRNALERGEAVKLSGFGNFQLRDKPQRPGRNPKTGEEIPITARRVVTFHAIRAGGAATDPCQTLLHHRRGQRAVRRQAACAALLGTGIYPAETRQTTRQPPLLSASRSAADPPHPRSCSAGPGIDTRRIAGHTSSAEAGTIIMQGAPQRRVSRTRREETMIRVAICDDHQIVRAGFKQIFSSSDDFDVVAEAGTGREALDIARREICDVLLLDIAMPDQSGIDTLRTIRQGQPDLPVLILSGYPAQQYALNLFKMGANGYLNKECEADELMTAVRTVYQGRRYVSSTVGELLAQSFDRDPNTALHTELSDREFQVFLRLARGATVSDIGVALSLSIKTVSTYRTRIMEKMGMQSNSDLTAASPLAAVQDRPVRHLRVAVDRQWLQSVSQSASIARRPGADRPDRARGRPAAIPERPRARRRKQHARLLPVRPGRLSRPHAHRAGRQRNRIQGAGKAPVRQSQPTEKPGPAQDAGTAPPDHHEPGAGRGDHGAGAKRNADRPQRHVLPGISKSRAAGHEHQCGGHRGPDHVLPAGGAQLRHPRRGRARAANCQRKPGIAGGAADRAVIGAVASPDQHQRAREGQAVARAARRDRRPPDVDQHGYRGRDAQAGQERARAGRAVETCARHAGGSGGNEAPHRGKSAPEPAGQPGLVRGHRKLLPGVFPHGRGALRLHGGRRYRADHARRRRLVDCAVPHRPGIAQQHPQVCARKPGVGHAQPQPGRTDAAYHRRWRGNFGGQYRQADVARPAGHARARLAVGRHDEYSTGKKRYGNVYRSGDSVAFAGTAGAGAPDCTGFRESTCGSASHCCGAGSGSSEQVAVRAGRYAQQRPTDVAATVGDQAFVLQLAGRSGDAFAPHAEHDRNHFLGNFQRIAWRAVQAVQQPAAQLLFDRAVATADGVLRHLREQGRVVAHQQRGQGAALAERRAQVLGLHAVAVAGSLGDGSAHGALAIEQRHAKHAFMAHYGDLGGSAVFHDVQQRDDGGGREIHIVHGAAELEQLLAERQGHQFQVFEQRFQHVARQGSQQFVLLGTAVADHGFGRGHHAGGTGWHAARDGGDGGVIWDVDHSPTDTGCIMHKTINHGAPHADTGSGGRQRAFRRPRSGPDCARHDGTSCRRWPTGRHAAAAARRRADGGARYRPARPGRLRGGAAPARARQPGAGAAAHRARRHRGPRARPGNRRRRLPGQAVCHCRTGGAPARPGAPSRPSAHAAGHGRSHARHDRQAGARARPRGRAVGARMDRARVPAPARRARGVQTADRRRHPALGIRWRLLKWLIVPILSINLAGGVLAYQLASLPPAAGAAGASADDAARRHAQLRNAILRALVLMESVFAVASIGLIWFSVSNGLRPLHRLRADLGGREADELAPLDPARVPYELEPVVTALNGLLEKVSDGARARQDFLANVAHQLRTPLAGLKTQLEWLSARHAEPDTAQSVRLMQAATERMIRQTNQLLALARAEPHHFEKARLEPVALDALVQDAVQGFVEQAARKGIDIGFDLRPVQVHGDRFLLRDLIDNLIDNAIRYTPAGGAVTVGCRRDGEGAVLTVEDNGPGIPPARRAHVFSRYVRLDDQAPGSGLGLAIVHDIALVHHAELSVGDAAGAHGALLTVRFPQGTQIGSPPARG</sequence>
<dbReference type="FunFam" id="3.10.20.30:FF:000005">
    <property type="entry name" value="Threonine--tRNA ligase"/>
    <property type="match status" value="1"/>
</dbReference>
<feature type="domain" description="HTH luxR-type" evidence="36">
    <location>
        <begin position="2437"/>
        <end position="2502"/>
    </location>
</feature>
<dbReference type="InterPro" id="IPR012947">
    <property type="entry name" value="tRNA_SAD"/>
</dbReference>
<dbReference type="InterPro" id="IPR018265">
    <property type="entry name" value="Ribosomal_bL35_CS"/>
</dbReference>
<dbReference type="Pfam" id="PF00587">
    <property type="entry name" value="tRNA-synt_2b"/>
    <property type="match status" value="1"/>
</dbReference>
<feature type="compositionally biased region" description="Basic and acidic residues" evidence="34">
    <location>
        <begin position="1689"/>
        <end position="1700"/>
    </location>
</feature>
<feature type="compositionally biased region" description="Low complexity" evidence="34">
    <location>
        <begin position="1885"/>
        <end position="1903"/>
    </location>
</feature>
<dbReference type="HAMAP" id="MF_00380">
    <property type="entry name" value="IHF_alpha"/>
    <property type="match status" value="1"/>
</dbReference>
<dbReference type="GO" id="GO:0004829">
    <property type="term" value="F:threonine-tRNA ligase activity"/>
    <property type="evidence" value="ECO:0007669"/>
    <property type="project" value="UniProtKB-EC"/>
</dbReference>
<dbReference type="InterPro" id="IPR006195">
    <property type="entry name" value="aa-tRNA-synth_II"/>
</dbReference>
<dbReference type="Pfam" id="PF03129">
    <property type="entry name" value="HGTP_anticodon"/>
    <property type="match status" value="1"/>
</dbReference>
<keyword evidence="18" id="KW-0067">ATP-binding</keyword>
<feature type="compositionally biased region" description="Basic residues" evidence="34">
    <location>
        <begin position="3301"/>
        <end position="3320"/>
    </location>
</feature>
<keyword evidence="26" id="KW-0804">Transcription</keyword>
<feature type="compositionally biased region" description="Basic residues" evidence="34">
    <location>
        <begin position="1676"/>
        <end position="1688"/>
    </location>
</feature>
<comment type="similarity">
    <text evidence="4">Belongs to the bacterial ribosomal protein bL20 family.</text>
</comment>
<dbReference type="InterPro" id="IPR000119">
    <property type="entry name" value="Hist_DNA-bd"/>
</dbReference>
<dbReference type="SUPFAM" id="SSF55874">
    <property type="entry name" value="ATPase domain of HSP90 chaperone/DNA topoisomerase II/histidine kinase"/>
    <property type="match status" value="1"/>
</dbReference>
<dbReference type="Gene3D" id="3.10.20.30">
    <property type="match status" value="1"/>
</dbReference>
<dbReference type="InterPro" id="IPR019815">
    <property type="entry name" value="Translation_initiation_fac_3_C"/>
</dbReference>
<dbReference type="GO" id="GO:0000155">
    <property type="term" value="F:phosphorelay sensor kinase activity"/>
    <property type="evidence" value="ECO:0007669"/>
    <property type="project" value="InterPro"/>
</dbReference>
<dbReference type="Pfam" id="PF00216">
    <property type="entry name" value="Bac_DNA_binding"/>
    <property type="match status" value="1"/>
</dbReference>
<dbReference type="SUPFAM" id="SSF47729">
    <property type="entry name" value="IHF-like DNA-binding proteins"/>
    <property type="match status" value="1"/>
</dbReference>
<feature type="compositionally biased region" description="Basic and acidic residues" evidence="34">
    <location>
        <begin position="2533"/>
        <end position="2542"/>
    </location>
</feature>
<dbReference type="GO" id="GO:0006435">
    <property type="term" value="P:threonyl-tRNA aminoacylation"/>
    <property type="evidence" value="ECO:0007669"/>
    <property type="project" value="InterPro"/>
</dbReference>
<dbReference type="GO" id="GO:0005524">
    <property type="term" value="F:ATP binding"/>
    <property type="evidence" value="ECO:0007669"/>
    <property type="project" value="UniProtKB-KW"/>
</dbReference>
<feature type="compositionally biased region" description="Basic residues" evidence="34">
    <location>
        <begin position="2570"/>
        <end position="2584"/>
    </location>
</feature>
<dbReference type="InterPro" id="IPR036890">
    <property type="entry name" value="HATPase_C_sf"/>
</dbReference>
<dbReference type="HAMAP" id="MF_00382">
    <property type="entry name" value="Ribosomal_bL20"/>
    <property type="match status" value="1"/>
</dbReference>
<feature type="region of interest" description="Disordered" evidence="34">
    <location>
        <begin position="1150"/>
        <end position="1177"/>
    </location>
</feature>
<proteinExistence type="inferred from homology"/>
<evidence type="ECO:0000256" key="26">
    <source>
        <dbReference type="ARBA" id="ARBA00023163"/>
    </source>
</evidence>
<dbReference type="NCBIfam" id="TIGR00168">
    <property type="entry name" value="infC"/>
    <property type="match status" value="1"/>
</dbReference>
<dbReference type="Gene3D" id="3.40.50.800">
    <property type="entry name" value="Anticodon-binding domain"/>
    <property type="match status" value="1"/>
</dbReference>
<dbReference type="Pfam" id="PF01632">
    <property type="entry name" value="Ribosomal_L35p"/>
    <property type="match status" value="1"/>
</dbReference>
<evidence type="ECO:0000256" key="33">
    <source>
        <dbReference type="RuleBase" id="RU003939"/>
    </source>
</evidence>
<evidence type="ECO:0000256" key="19">
    <source>
        <dbReference type="ARBA" id="ARBA00022845"/>
    </source>
</evidence>
<dbReference type="GO" id="GO:0019843">
    <property type="term" value="F:rRNA binding"/>
    <property type="evidence" value="ECO:0007669"/>
    <property type="project" value="UniProtKB-KW"/>
</dbReference>
<evidence type="ECO:0000256" key="23">
    <source>
        <dbReference type="ARBA" id="ARBA00023015"/>
    </source>
</evidence>
<accession>A0A699GHG8</accession>
<dbReference type="CDD" id="cd01667">
    <property type="entry name" value="TGS_ThrRS"/>
    <property type="match status" value="1"/>
</dbReference>
<evidence type="ECO:0000256" key="14">
    <source>
        <dbReference type="ARBA" id="ARBA00022723"/>
    </source>
</evidence>
<feature type="domain" description="TGS" evidence="41">
    <location>
        <begin position="1"/>
        <end position="61"/>
    </location>
</feature>
<dbReference type="FunFam" id="3.10.20.80:FF:000001">
    <property type="entry name" value="Translation initiation factor IF-3"/>
    <property type="match status" value="1"/>
</dbReference>
<feature type="compositionally biased region" description="Basic residues" evidence="34">
    <location>
        <begin position="1049"/>
        <end position="1064"/>
    </location>
</feature>
<dbReference type="FunFam" id="3.30.110.10:FF:000001">
    <property type="entry name" value="Translation initiation factor IF-3"/>
    <property type="match status" value="1"/>
</dbReference>
<gene>
    <name evidence="42" type="ORF">Tci_000226</name>
</gene>
<keyword evidence="28" id="KW-0687">Ribonucleoprotein</keyword>
<dbReference type="SMART" id="SM00421">
    <property type="entry name" value="HTH_LUXR"/>
    <property type="match status" value="1"/>
</dbReference>
<evidence type="ECO:0000256" key="15">
    <source>
        <dbReference type="ARBA" id="ARBA00022730"/>
    </source>
</evidence>
<feature type="compositionally biased region" description="Basic residues" evidence="34">
    <location>
        <begin position="1391"/>
        <end position="1402"/>
    </location>
</feature>
<dbReference type="FunFam" id="3.30.54.20:FF:000002">
    <property type="entry name" value="Threonine--tRNA ligase"/>
    <property type="match status" value="1"/>
</dbReference>
<dbReference type="GO" id="GO:0009536">
    <property type="term" value="C:plastid"/>
    <property type="evidence" value="ECO:0007669"/>
    <property type="project" value="UniProtKB-SubCell"/>
</dbReference>
<feature type="transmembrane region" description="Helical" evidence="35">
    <location>
        <begin position="3408"/>
        <end position="3428"/>
    </location>
</feature>
<keyword evidence="13 42" id="KW-0436">Ligase</keyword>
<dbReference type="InterPro" id="IPR002314">
    <property type="entry name" value="aa-tRNA-synt_IIb"/>
</dbReference>
<evidence type="ECO:0000256" key="8">
    <source>
        <dbReference type="ARBA" id="ARBA00022490"/>
    </source>
</evidence>
<dbReference type="CDD" id="cd00075">
    <property type="entry name" value="HATPase"/>
    <property type="match status" value="1"/>
</dbReference>
<feature type="compositionally biased region" description="Basic and acidic residues" evidence="34">
    <location>
        <begin position="1734"/>
        <end position="1751"/>
    </location>
</feature>
<feature type="compositionally biased region" description="Basic and acidic residues" evidence="34">
    <location>
        <begin position="2730"/>
        <end position="2743"/>
    </location>
</feature>
<keyword evidence="22" id="KW-0689">Ribosomal protein</keyword>
<keyword evidence="8" id="KW-0963">Cytoplasm</keyword>
<dbReference type="InterPro" id="IPR001706">
    <property type="entry name" value="Ribosomal_bL35"/>
</dbReference>
<dbReference type="Pfam" id="PF00453">
    <property type="entry name" value="Ribosomal_L20"/>
    <property type="match status" value="1"/>
</dbReference>
<keyword evidence="9" id="KW-0934">Plastid</keyword>
<dbReference type="SUPFAM" id="SSF55200">
    <property type="entry name" value="Translation initiation factor IF3, C-terminal domain"/>
    <property type="match status" value="1"/>
</dbReference>
<dbReference type="FunFam" id="3.30.980.10:FF:000005">
    <property type="entry name" value="Threonyl-tRNA synthetase, mitochondrial"/>
    <property type="match status" value="1"/>
</dbReference>
<dbReference type="Pfam" id="PF00707">
    <property type="entry name" value="IF3_C"/>
    <property type="match status" value="1"/>
</dbReference>
<feature type="region of interest" description="Disordered" evidence="34">
    <location>
        <begin position="972"/>
        <end position="1111"/>
    </location>
</feature>
<dbReference type="SUPFAM" id="SSF143034">
    <property type="entry name" value="L35p-like"/>
    <property type="match status" value="1"/>
</dbReference>
<dbReference type="GO" id="GO:0003743">
    <property type="term" value="F:translation initiation factor activity"/>
    <property type="evidence" value="ECO:0007669"/>
    <property type="project" value="UniProtKB-KW"/>
</dbReference>
<evidence type="ECO:0000256" key="13">
    <source>
        <dbReference type="ARBA" id="ARBA00022598"/>
    </source>
</evidence>
<dbReference type="Gene3D" id="3.30.930.10">
    <property type="entry name" value="Bira Bifunctional Protein, Domain 2"/>
    <property type="match status" value="1"/>
</dbReference>
<dbReference type="SUPFAM" id="SSF54364">
    <property type="entry name" value="Translation initiation factor IF3, N-terminal domain"/>
    <property type="match status" value="1"/>
</dbReference>
<feature type="region of interest" description="Disordered" evidence="34">
    <location>
        <begin position="2523"/>
        <end position="2638"/>
    </location>
</feature>
<dbReference type="PROSITE" id="PS00937">
    <property type="entry name" value="RIBOSOMAL_L20"/>
    <property type="match status" value="1"/>
</dbReference>
<feature type="domain" description="FDX-ACB" evidence="40">
    <location>
        <begin position="1947"/>
        <end position="2046"/>
    </location>
</feature>
<dbReference type="InterPro" id="IPR036097">
    <property type="entry name" value="HisK_dim/P_sf"/>
</dbReference>
<dbReference type="InterPro" id="IPR020816">
    <property type="entry name" value="Histone-like_DNA-bd_CS"/>
</dbReference>
<evidence type="ECO:0000256" key="22">
    <source>
        <dbReference type="ARBA" id="ARBA00022980"/>
    </source>
</evidence>
<evidence type="ECO:0000256" key="9">
    <source>
        <dbReference type="ARBA" id="ARBA00022528"/>
    </source>
</evidence>
<evidence type="ECO:0000256" key="31">
    <source>
        <dbReference type="ARBA" id="ARBA00049515"/>
    </source>
</evidence>
<dbReference type="Gene3D" id="1.20.5.1450">
    <property type="match status" value="1"/>
</dbReference>
<dbReference type="InterPro" id="IPR012675">
    <property type="entry name" value="Beta-grasp_dom_sf"/>
</dbReference>
<dbReference type="GO" id="GO:0003677">
    <property type="term" value="F:DNA binding"/>
    <property type="evidence" value="ECO:0007669"/>
    <property type="project" value="UniProtKB-KW"/>
</dbReference>
<dbReference type="InterPro" id="IPR045864">
    <property type="entry name" value="aa-tRNA-synth_II/BPL/LPL"/>
</dbReference>
<feature type="region of interest" description="Disordered" evidence="34">
    <location>
        <begin position="1464"/>
        <end position="1554"/>
    </location>
</feature>
<dbReference type="PROSITE" id="PS51880">
    <property type="entry name" value="TGS"/>
    <property type="match status" value="1"/>
</dbReference>
<dbReference type="Gene3D" id="3.30.70.380">
    <property type="entry name" value="Ferrodoxin-fold anticodon-binding domain"/>
    <property type="match status" value="1"/>
</dbReference>
<dbReference type="InterPro" id="IPR018163">
    <property type="entry name" value="Thr/Ala-tRNA-synth_IIc_edit"/>
</dbReference>
<dbReference type="Gene3D" id="3.30.980.10">
    <property type="entry name" value="Threonyl-trna Synthetase, Chain A, domain 2"/>
    <property type="match status" value="1"/>
</dbReference>
<dbReference type="SMART" id="SM00863">
    <property type="entry name" value="tRNA_SAD"/>
    <property type="match status" value="1"/>
</dbReference>
<keyword evidence="23" id="KW-0805">Transcription regulation</keyword>
<dbReference type="NCBIfam" id="NF001401">
    <property type="entry name" value="PRK00285.1"/>
    <property type="match status" value="1"/>
</dbReference>
<comment type="subcellular location">
    <subcellularLocation>
        <location evidence="1">Plastid</location>
    </subcellularLocation>
</comment>
<feature type="compositionally biased region" description="Basic and acidic residues" evidence="34">
    <location>
        <begin position="1038"/>
        <end position="1048"/>
    </location>
</feature>
<dbReference type="InterPro" id="IPR004154">
    <property type="entry name" value="Anticodon-bd"/>
</dbReference>
<keyword evidence="35" id="KW-0472">Membrane</keyword>
<evidence type="ECO:0000256" key="4">
    <source>
        <dbReference type="ARBA" id="ARBA00007698"/>
    </source>
</evidence>
<evidence type="ECO:0000256" key="30">
    <source>
        <dbReference type="ARBA" id="ARBA00035295"/>
    </source>
</evidence>
<evidence type="ECO:0000256" key="21">
    <source>
        <dbReference type="ARBA" id="ARBA00022917"/>
    </source>
</evidence>
<keyword evidence="19" id="KW-0810">Translation regulation</keyword>
<evidence type="ECO:0000259" key="37">
    <source>
        <dbReference type="PROSITE" id="PS50109"/>
    </source>
</evidence>
<comment type="catalytic activity">
    <reaction evidence="31">
        <text>tRNA(Thr) + L-threonine + ATP = L-threonyl-tRNA(Thr) + AMP + diphosphate + H(+)</text>
        <dbReference type="Rhea" id="RHEA:24624"/>
        <dbReference type="Rhea" id="RHEA-COMP:9670"/>
        <dbReference type="Rhea" id="RHEA-COMP:9704"/>
        <dbReference type="ChEBI" id="CHEBI:15378"/>
        <dbReference type="ChEBI" id="CHEBI:30616"/>
        <dbReference type="ChEBI" id="CHEBI:33019"/>
        <dbReference type="ChEBI" id="CHEBI:57926"/>
        <dbReference type="ChEBI" id="CHEBI:78442"/>
        <dbReference type="ChEBI" id="CHEBI:78534"/>
        <dbReference type="ChEBI" id="CHEBI:456215"/>
        <dbReference type="EC" id="6.1.1.3"/>
    </reaction>
</comment>
<dbReference type="SUPFAM" id="SSF55681">
    <property type="entry name" value="Class II aaRS and biotin synthetases"/>
    <property type="match status" value="1"/>
</dbReference>
<evidence type="ECO:0000256" key="24">
    <source>
        <dbReference type="ARBA" id="ARBA00023125"/>
    </source>
</evidence>
<keyword evidence="16" id="KW-0547">Nucleotide-binding</keyword>
<comment type="similarity">
    <text evidence="33">Belongs to the bacterial histone-like protein family.</text>
</comment>
<dbReference type="SUPFAM" id="SSF46894">
    <property type="entry name" value="C-terminal effector domain of the bipartite response regulators"/>
    <property type="match status" value="1"/>
</dbReference>
<dbReference type="PROSITE" id="PS50110">
    <property type="entry name" value="RESPONSE_REGULATORY"/>
    <property type="match status" value="1"/>
</dbReference>
<keyword evidence="10" id="KW-0396">Initiation factor</keyword>
<keyword evidence="14" id="KW-0479">Metal-binding</keyword>
<feature type="region of interest" description="Disordered" evidence="34">
    <location>
        <begin position="1730"/>
        <end position="1933"/>
    </location>
</feature>
<dbReference type="InterPro" id="IPR058245">
    <property type="entry name" value="NreC/VraR/RcsB-like_REC"/>
</dbReference>
<feature type="compositionally biased region" description="Basic residues" evidence="34">
    <location>
        <begin position="1368"/>
        <end position="1381"/>
    </location>
</feature>
<evidence type="ECO:0000256" key="7">
    <source>
        <dbReference type="ARBA" id="ARBA00018329"/>
    </source>
</evidence>
<keyword evidence="27" id="KW-0233">DNA recombination</keyword>